<proteinExistence type="inferred from homology"/>
<dbReference type="Pfam" id="PF02275">
    <property type="entry name" value="CBAH"/>
    <property type="match status" value="1"/>
</dbReference>
<accession>A0A9P1MCC8</accession>
<comment type="similarity">
    <text evidence="1">Belongs to the peptidase C59 family.</text>
</comment>
<dbReference type="InterPro" id="IPR052193">
    <property type="entry name" value="Peptidase_C59"/>
</dbReference>
<dbReference type="Proteomes" id="UP000838763">
    <property type="component" value="Unassembled WGS sequence"/>
</dbReference>
<gene>
    <name evidence="4" type="ORF">PPNO1_LOCUS7822</name>
</gene>
<name>A0A9P1MCC8_9PEZI</name>
<dbReference type="PANTHER" id="PTHR35527:SF2">
    <property type="entry name" value="HYDROLASE"/>
    <property type="match status" value="1"/>
</dbReference>
<dbReference type="Gene3D" id="3.60.60.10">
    <property type="entry name" value="Penicillin V Acylase, Chain A"/>
    <property type="match status" value="1"/>
</dbReference>
<dbReference type="SUPFAM" id="SSF56235">
    <property type="entry name" value="N-terminal nucleophile aminohydrolases (Ntn hydrolases)"/>
    <property type="match status" value="1"/>
</dbReference>
<dbReference type="OrthoDB" id="63199at2759"/>
<protein>
    <recommendedName>
        <fullName evidence="3">Choloylglycine hydrolase/NAAA C-terminal domain-containing protein</fullName>
    </recommendedName>
</protein>
<reference evidence="4" key="1">
    <citation type="submission" date="2022-11" db="EMBL/GenBank/DDBJ databases">
        <authorList>
            <person name="Scott C."/>
            <person name="Bruce N."/>
        </authorList>
    </citation>
    <scope>NUCLEOTIDE SEQUENCE</scope>
</reference>
<keyword evidence="2" id="KW-0378">Hydrolase</keyword>
<dbReference type="EMBL" id="CALLCH030000017">
    <property type="protein sequence ID" value="CAI4218229.1"/>
    <property type="molecule type" value="Genomic_DNA"/>
</dbReference>
<dbReference type="InterPro" id="IPR029055">
    <property type="entry name" value="Ntn_hydrolases_N"/>
</dbReference>
<evidence type="ECO:0000256" key="2">
    <source>
        <dbReference type="ARBA" id="ARBA00022801"/>
    </source>
</evidence>
<dbReference type="GO" id="GO:0016787">
    <property type="term" value="F:hydrolase activity"/>
    <property type="evidence" value="ECO:0007669"/>
    <property type="project" value="UniProtKB-KW"/>
</dbReference>
<organism evidence="4 5">
    <name type="scientific">Parascedosporium putredinis</name>
    <dbReference type="NCBI Taxonomy" id="1442378"/>
    <lineage>
        <taxon>Eukaryota</taxon>
        <taxon>Fungi</taxon>
        <taxon>Dikarya</taxon>
        <taxon>Ascomycota</taxon>
        <taxon>Pezizomycotina</taxon>
        <taxon>Sordariomycetes</taxon>
        <taxon>Hypocreomycetidae</taxon>
        <taxon>Microascales</taxon>
        <taxon>Microascaceae</taxon>
        <taxon>Parascedosporium</taxon>
    </lineage>
</organism>
<dbReference type="InterPro" id="IPR029132">
    <property type="entry name" value="CBAH/NAAA_C"/>
</dbReference>
<sequence>MDINIRLYVQRPGPFRFFSLPAKLVCSTLFSDFWSPLCHSPHPLIAKVSNMKSSCALSTLAAASMPWAALACSRVVYHAEVDDRIVIGRSMDFVQDTNTTIWAFPAGMKRNGAIEDNPVEWTSKYGSITALMYDIVYSEGLNTEGLTSSILYLGGSDYGERNSSEPGIFIGLWLQYVLDNYATVEETVNDLCSGEKIQVVKKAFLDGVNSVGHLIVTDKGGDNVIMEYIDGKLNCFHSSEYDVVTNEPTYPEQLAINTYWEPISNWTLPGSARPADRFARLSHYNQYVPGANDSETAVAYAAGMIRAVSDPMVPNEMIFAAGENDIWPTLWRTYIDVQSNDMYYESATSPMSFWWDVDAFDLGVGGPLRSLKVSGVPWQERMGEVTNAFVDTDEPPAVGHRKP</sequence>
<keyword evidence="5" id="KW-1185">Reference proteome</keyword>
<comment type="caution">
    <text evidence="4">The sequence shown here is derived from an EMBL/GenBank/DDBJ whole genome shotgun (WGS) entry which is preliminary data.</text>
</comment>
<dbReference type="PANTHER" id="PTHR35527">
    <property type="entry name" value="CHOLOYLGLYCINE HYDROLASE"/>
    <property type="match status" value="1"/>
</dbReference>
<evidence type="ECO:0000313" key="4">
    <source>
        <dbReference type="EMBL" id="CAI4218229.1"/>
    </source>
</evidence>
<evidence type="ECO:0000256" key="1">
    <source>
        <dbReference type="ARBA" id="ARBA00006625"/>
    </source>
</evidence>
<dbReference type="AlphaFoldDB" id="A0A9P1MCC8"/>
<feature type="domain" description="Choloylglycine hydrolase/NAAA C-terminal" evidence="3">
    <location>
        <begin position="72"/>
        <end position="359"/>
    </location>
</feature>
<evidence type="ECO:0000313" key="5">
    <source>
        <dbReference type="Proteomes" id="UP000838763"/>
    </source>
</evidence>
<evidence type="ECO:0000259" key="3">
    <source>
        <dbReference type="Pfam" id="PF02275"/>
    </source>
</evidence>